<accession>A0A4Z2G3M2</accession>
<dbReference type="Proteomes" id="UP000314294">
    <property type="component" value="Unassembled WGS sequence"/>
</dbReference>
<protein>
    <submittedName>
        <fullName evidence="1">Uncharacterized protein</fullName>
    </submittedName>
</protein>
<keyword evidence="2" id="KW-1185">Reference proteome</keyword>
<reference evidence="1 2" key="1">
    <citation type="submission" date="2019-03" db="EMBL/GenBank/DDBJ databases">
        <title>First draft genome of Liparis tanakae, snailfish: a comprehensive survey of snailfish specific genes.</title>
        <authorList>
            <person name="Kim W."/>
            <person name="Song I."/>
            <person name="Jeong J.-H."/>
            <person name="Kim D."/>
            <person name="Kim S."/>
            <person name="Ryu S."/>
            <person name="Song J.Y."/>
            <person name="Lee S.K."/>
        </authorList>
    </citation>
    <scope>NUCLEOTIDE SEQUENCE [LARGE SCALE GENOMIC DNA]</scope>
    <source>
        <tissue evidence="1">Muscle</tissue>
    </source>
</reference>
<organism evidence="1 2">
    <name type="scientific">Liparis tanakae</name>
    <name type="common">Tanaka's snailfish</name>
    <dbReference type="NCBI Taxonomy" id="230148"/>
    <lineage>
        <taxon>Eukaryota</taxon>
        <taxon>Metazoa</taxon>
        <taxon>Chordata</taxon>
        <taxon>Craniata</taxon>
        <taxon>Vertebrata</taxon>
        <taxon>Euteleostomi</taxon>
        <taxon>Actinopterygii</taxon>
        <taxon>Neopterygii</taxon>
        <taxon>Teleostei</taxon>
        <taxon>Neoteleostei</taxon>
        <taxon>Acanthomorphata</taxon>
        <taxon>Eupercaria</taxon>
        <taxon>Perciformes</taxon>
        <taxon>Cottioidei</taxon>
        <taxon>Cottales</taxon>
        <taxon>Liparidae</taxon>
        <taxon>Liparis</taxon>
    </lineage>
</organism>
<gene>
    <name evidence="1" type="ORF">EYF80_041637</name>
</gene>
<dbReference type="EMBL" id="SRLO01000708">
    <property type="protein sequence ID" value="TNN48167.1"/>
    <property type="molecule type" value="Genomic_DNA"/>
</dbReference>
<comment type="caution">
    <text evidence="1">The sequence shown here is derived from an EMBL/GenBank/DDBJ whole genome shotgun (WGS) entry which is preliminary data.</text>
</comment>
<name>A0A4Z2G3M2_9TELE</name>
<evidence type="ECO:0000313" key="2">
    <source>
        <dbReference type="Proteomes" id="UP000314294"/>
    </source>
</evidence>
<evidence type="ECO:0000313" key="1">
    <source>
        <dbReference type="EMBL" id="TNN48167.1"/>
    </source>
</evidence>
<sequence length="213" mass="23024">MENKLKVSNKELSPFSMSRAEVTQTRDTVGLEDPPLLIELLLRLPLGLLGLVDPPLLIELLLRLPLGLEDPPLLIELLLRLPLGLEDPPLLIKLLLRLPLGLLGLVDPPLLIELLVLSLQVPHYKCVVALHLRIKGQTASVSGCLAHLPTGPTLRSTGSCAYQRTTASSTCFSLPTFSFSMASSSQRRLGGNSLNSSVRDTSPKCICRNSVAA</sequence>
<dbReference type="AlphaFoldDB" id="A0A4Z2G3M2"/>
<proteinExistence type="predicted"/>